<name>A0A315UXL5_GAMAF</name>
<dbReference type="InterPro" id="IPR036291">
    <property type="entry name" value="NAD(P)-bd_dom_sf"/>
</dbReference>
<accession>A0A315UXL5</accession>
<dbReference type="AlphaFoldDB" id="A0A315UXL5"/>
<feature type="domain" description="Pyrroline-5-carboxylate reductase catalytic N-terminal" evidence="2">
    <location>
        <begin position="113"/>
        <end position="198"/>
    </location>
</feature>
<sequence>MWENAFKSEVGVTMTTQFRFFCRQVNPVNSPTSNLQGMTDICSGLTILSLEAELTVDEKKLIYLRARYAGLTFCGCAHAVFVCKLVHSLKCILKRRTAAKELYASKRRSELSVGILGLGYLGKQLLLCLLKKTSIRPTQIKISTRNPAEERVPPGVECFFNNRCLAAWADVLFLCCLPSHLDRICADLHSHLQKHCLVYSFITAVPVNRYTSTYSGWQLAVLMQTLAERLGHSFVLKPQYQVEVCDTSDLWLSYSCVAEALSDPSLIEASCPLAMKGGITLGLNWVCGVLYSLLNICTNICLGSSETLFLINSIFAESCMNNEPLNVESFIASTSFLHPNESFPWISLVDAQTKKTPLLHFVMNSKP</sequence>
<reference evidence="3 4" key="1">
    <citation type="journal article" date="2018" name="G3 (Bethesda)">
        <title>A High-Quality Reference Genome for the Invasive Mosquitofish Gambusia affinis Using a Chicago Library.</title>
        <authorList>
            <person name="Hoffberg S.L."/>
            <person name="Troendle N.J."/>
            <person name="Glenn T.C."/>
            <person name="Mahmud O."/>
            <person name="Louha S."/>
            <person name="Chalopin D."/>
            <person name="Bennetzen J.L."/>
            <person name="Mauricio R."/>
        </authorList>
    </citation>
    <scope>NUCLEOTIDE SEQUENCE [LARGE SCALE GENOMIC DNA]</scope>
    <source>
        <strain evidence="3">NE01/NJP1002.9</strain>
        <tissue evidence="3">Muscle</tissue>
    </source>
</reference>
<dbReference type="Gene3D" id="3.40.50.720">
    <property type="entry name" value="NAD(P)-binding Rossmann-like Domain"/>
    <property type="match status" value="1"/>
</dbReference>
<evidence type="ECO:0000313" key="3">
    <source>
        <dbReference type="EMBL" id="PWA16293.1"/>
    </source>
</evidence>
<keyword evidence="4" id="KW-1185">Reference proteome</keyword>
<dbReference type="GO" id="GO:0055129">
    <property type="term" value="P:L-proline biosynthetic process"/>
    <property type="evidence" value="ECO:0007669"/>
    <property type="project" value="TreeGrafter"/>
</dbReference>
<comment type="caution">
    <text evidence="3">The sequence shown here is derived from an EMBL/GenBank/DDBJ whole genome shotgun (WGS) entry which is preliminary data.</text>
</comment>
<evidence type="ECO:0000313" key="4">
    <source>
        <dbReference type="Proteomes" id="UP000250572"/>
    </source>
</evidence>
<evidence type="ECO:0000256" key="1">
    <source>
        <dbReference type="ARBA" id="ARBA00005525"/>
    </source>
</evidence>
<dbReference type="PANTHER" id="PTHR11645">
    <property type="entry name" value="PYRROLINE-5-CARBOXYLATE REDUCTASE"/>
    <property type="match status" value="1"/>
</dbReference>
<dbReference type="STRING" id="33528.ENSGAFP00000024179"/>
<comment type="similarity">
    <text evidence="1">Belongs to the pyrroline-5-carboxylate reductase family.</text>
</comment>
<dbReference type="GO" id="GO:0004735">
    <property type="term" value="F:pyrroline-5-carboxylate reductase activity"/>
    <property type="evidence" value="ECO:0007669"/>
    <property type="project" value="TreeGrafter"/>
</dbReference>
<feature type="non-terminal residue" evidence="3">
    <location>
        <position position="367"/>
    </location>
</feature>
<dbReference type="SUPFAM" id="SSF51735">
    <property type="entry name" value="NAD(P)-binding Rossmann-fold domains"/>
    <property type="match status" value="1"/>
</dbReference>
<dbReference type="InterPro" id="IPR028939">
    <property type="entry name" value="P5C_Rdtase_cat_N"/>
</dbReference>
<protein>
    <recommendedName>
        <fullName evidence="2">Pyrroline-5-carboxylate reductase catalytic N-terminal domain-containing protein</fullName>
    </recommendedName>
</protein>
<gene>
    <name evidence="3" type="ORF">CCH79_00004512</name>
</gene>
<evidence type="ECO:0000259" key="2">
    <source>
        <dbReference type="Pfam" id="PF03807"/>
    </source>
</evidence>
<proteinExistence type="inferred from homology"/>
<dbReference type="PANTHER" id="PTHR11645:SF58">
    <property type="entry name" value="NADP-DEPENDENT OXIDOREDUCTASE DOMAIN-CONTAINING PROTEIN 1"/>
    <property type="match status" value="1"/>
</dbReference>
<dbReference type="EMBL" id="NHOQ01002481">
    <property type="protein sequence ID" value="PWA16293.1"/>
    <property type="molecule type" value="Genomic_DNA"/>
</dbReference>
<organism evidence="3 4">
    <name type="scientific">Gambusia affinis</name>
    <name type="common">Western mosquitofish</name>
    <name type="synonym">Heterandria affinis</name>
    <dbReference type="NCBI Taxonomy" id="33528"/>
    <lineage>
        <taxon>Eukaryota</taxon>
        <taxon>Metazoa</taxon>
        <taxon>Chordata</taxon>
        <taxon>Craniata</taxon>
        <taxon>Vertebrata</taxon>
        <taxon>Euteleostomi</taxon>
        <taxon>Actinopterygii</taxon>
        <taxon>Neopterygii</taxon>
        <taxon>Teleostei</taxon>
        <taxon>Neoteleostei</taxon>
        <taxon>Acanthomorphata</taxon>
        <taxon>Ovalentaria</taxon>
        <taxon>Atherinomorphae</taxon>
        <taxon>Cyprinodontiformes</taxon>
        <taxon>Poeciliidae</taxon>
        <taxon>Poeciliinae</taxon>
        <taxon>Gambusia</taxon>
    </lineage>
</organism>
<dbReference type="Pfam" id="PF03807">
    <property type="entry name" value="F420_oxidored"/>
    <property type="match status" value="1"/>
</dbReference>
<dbReference type="Proteomes" id="UP000250572">
    <property type="component" value="Unassembled WGS sequence"/>
</dbReference>